<gene>
    <name evidence="1" type="ORF">MML48_3g00005032</name>
</gene>
<dbReference type="EMBL" id="CM043017">
    <property type="protein sequence ID" value="KAI4465946.1"/>
    <property type="molecule type" value="Genomic_DNA"/>
</dbReference>
<name>A0ACB9TGL2_HOLOL</name>
<accession>A0ACB9TGL2</accession>
<comment type="caution">
    <text evidence="1">The sequence shown here is derived from an EMBL/GenBank/DDBJ whole genome shotgun (WGS) entry which is preliminary data.</text>
</comment>
<organism evidence="1 2">
    <name type="scientific">Holotrichia oblita</name>
    <name type="common">Chafer beetle</name>
    <dbReference type="NCBI Taxonomy" id="644536"/>
    <lineage>
        <taxon>Eukaryota</taxon>
        <taxon>Metazoa</taxon>
        <taxon>Ecdysozoa</taxon>
        <taxon>Arthropoda</taxon>
        <taxon>Hexapoda</taxon>
        <taxon>Insecta</taxon>
        <taxon>Pterygota</taxon>
        <taxon>Neoptera</taxon>
        <taxon>Endopterygota</taxon>
        <taxon>Coleoptera</taxon>
        <taxon>Polyphaga</taxon>
        <taxon>Scarabaeiformia</taxon>
        <taxon>Scarabaeidae</taxon>
        <taxon>Melolonthinae</taxon>
        <taxon>Holotrichia</taxon>
    </lineage>
</organism>
<proteinExistence type="predicted"/>
<sequence>MSIEIVKVTPKVTFGEGPFWDDETKSLYFVDVLGQAVSKYTPATESYSKARIPAGSDDTTVSCVLPVEGVSDEFLVTIGNELVRIRWDGKTDVVEIIETVAVVPKPELNCRFNDAKADSYGQIWIGYFATDPSKERVVVLDKAGGLISMQRNKSIKQHFEGISLANGLDWNKNQDKLYFTDSTPGEVLQFDCNVNTHEISNKQVLFRFSDLGLAGMPDGMVIDENDNLWIANFGGGQIINVDTRKPNTIIRTIDLPVKEVFKISNMSIKIETVTPKVILGESPFWDADTQTLYFVDVFGNYINKYTPATNSYAKAFVPVNGSIASIIPIEGHPNEFIVGAGKELTRIKWDGINDQIEKLEIFAELPKTGPYPRFNDARVDYSGQLWIGHFSVDASDGKFDVFDNAGGLFSVQADRSLKECVEGLTMPNGLDWNRKQNKFYHINTFPGEVLEFDYNPNTRELSNKKNCFTFNDNSIGTAPDGIAIDENDNLWIACFTGGKIVNINPRIPNTIIRTIDMPVNSSTSVAFGGPNLDELYVTTPSIAPMDGNKPTGGGYLYKITGLGVRGFAGRKLKL</sequence>
<protein>
    <submittedName>
        <fullName evidence="1">Regucalcin</fullName>
    </submittedName>
</protein>
<evidence type="ECO:0000313" key="2">
    <source>
        <dbReference type="Proteomes" id="UP001056778"/>
    </source>
</evidence>
<keyword evidence="2" id="KW-1185">Reference proteome</keyword>
<reference evidence="1" key="1">
    <citation type="submission" date="2022-04" db="EMBL/GenBank/DDBJ databases">
        <title>Chromosome-scale genome assembly of Holotrichia oblita Faldermann.</title>
        <authorList>
            <person name="Rongchong L."/>
        </authorList>
    </citation>
    <scope>NUCLEOTIDE SEQUENCE</scope>
    <source>
        <strain evidence="1">81SQS9</strain>
    </source>
</reference>
<evidence type="ECO:0000313" key="1">
    <source>
        <dbReference type="EMBL" id="KAI4465946.1"/>
    </source>
</evidence>
<dbReference type="Proteomes" id="UP001056778">
    <property type="component" value="Chromosome 3"/>
</dbReference>